<dbReference type="HOGENOM" id="CLU_055824_0_0_9"/>
<dbReference type="PANTHER" id="PTHR36924">
    <property type="entry name" value="ANTITOXIN HIGA-1"/>
    <property type="match status" value="1"/>
</dbReference>
<dbReference type="NCBIfam" id="TIGR02607">
    <property type="entry name" value="antidote_HigA"/>
    <property type="match status" value="1"/>
</dbReference>
<dbReference type="PATRIC" id="fig|1209989.3.peg.308"/>
<evidence type="ECO:0000313" key="3">
    <source>
        <dbReference type="EMBL" id="CCP24971.1"/>
    </source>
</evidence>
<dbReference type="SUPFAM" id="SSF47413">
    <property type="entry name" value="lambda repressor-like DNA-binding domains"/>
    <property type="match status" value="1"/>
</dbReference>
<name>F4LTE1_TEPAE</name>
<accession>F4LTE1</accession>
<dbReference type="OrthoDB" id="9796786at2"/>
<protein>
    <submittedName>
        <fullName evidence="3">Plasmid maintenance system antidote protein,XRE family</fullName>
    </submittedName>
</protein>
<evidence type="ECO:0000256" key="1">
    <source>
        <dbReference type="ARBA" id="ARBA00023125"/>
    </source>
</evidence>
<dbReference type="eggNOG" id="COG3093">
    <property type="taxonomic scope" value="Bacteria"/>
</dbReference>
<dbReference type="EMBL" id="HF563609">
    <property type="protein sequence ID" value="CCP24971.1"/>
    <property type="molecule type" value="Genomic_DNA"/>
</dbReference>
<dbReference type="KEGG" id="tep:TepRe1_0267"/>
<evidence type="ECO:0000313" key="4">
    <source>
        <dbReference type="Proteomes" id="UP000010802"/>
    </source>
</evidence>
<dbReference type="Gene3D" id="1.10.260.40">
    <property type="entry name" value="lambda repressor-like DNA-binding domains"/>
    <property type="match status" value="1"/>
</dbReference>
<feature type="domain" description="HTH cro/C1-type" evidence="2">
    <location>
        <begin position="20"/>
        <end position="74"/>
    </location>
</feature>
<dbReference type="KEGG" id="tae:TepiRe1_0294"/>
<gene>
    <name evidence="3" type="ordered locus">TEPIRE1_0294</name>
</gene>
<dbReference type="Proteomes" id="UP000010802">
    <property type="component" value="Chromosome"/>
</dbReference>
<proteinExistence type="predicted"/>
<dbReference type="GO" id="GO:0003677">
    <property type="term" value="F:DNA binding"/>
    <property type="evidence" value="ECO:0007669"/>
    <property type="project" value="UniProtKB-KW"/>
</dbReference>
<reference evidence="4" key="1">
    <citation type="journal article" date="2013" name="Genome Announc.">
        <title>First genome sequence of a syntrophic acetate-oxidizing bacterium, Tepidanaerobacter acetatoxydans strain Re1.</title>
        <authorList>
            <person name="Manzoor S."/>
            <person name="Bongcam-Rudloff E."/>
            <person name="Schnurer A."/>
            <person name="Muller B."/>
        </authorList>
    </citation>
    <scope>NUCLEOTIDE SEQUENCE [LARGE SCALE GENOMIC DNA]</scope>
    <source>
        <strain evidence="4">Re1</strain>
    </source>
</reference>
<dbReference type="PROSITE" id="PS50943">
    <property type="entry name" value="HTH_CROC1"/>
    <property type="match status" value="1"/>
</dbReference>
<dbReference type="SMART" id="SM00530">
    <property type="entry name" value="HTH_XRE"/>
    <property type="match status" value="1"/>
</dbReference>
<accession>L0RVV4</accession>
<keyword evidence="1" id="KW-0238">DNA-binding</keyword>
<dbReference type="InterPro" id="IPR013430">
    <property type="entry name" value="Toxin_antidote_HigA"/>
</dbReference>
<dbReference type="InterPro" id="IPR010982">
    <property type="entry name" value="Lambda_DNA-bd_dom_sf"/>
</dbReference>
<dbReference type="Pfam" id="PF01381">
    <property type="entry name" value="HTH_3"/>
    <property type="match status" value="1"/>
</dbReference>
<dbReference type="InterPro" id="IPR001387">
    <property type="entry name" value="Cro/C1-type_HTH"/>
</dbReference>
<dbReference type="RefSeq" id="WP_013777396.1">
    <property type="nucleotide sequence ID" value="NC_015519.1"/>
</dbReference>
<dbReference type="STRING" id="1209989.TepRe1_0267"/>
<sequence length="363" mass="41946">MAKNMSGLSREFIIHPGETLKEILEDRGMSQKELALRTGVTESHVSSVVNCQKDISVSYAKKLEYALDIDASFWINLQGNYDKELADFEDVNKISDEEFRILKHLNGIIKHLKQIGLLEQKLQGPMLVIQLRKFLNVSSLIRIPELSQAGAYRLATETKVDPYVLFTWLRMCDLITDNQQIEQKLDVSKLKEKIPPIKELMFEDVVKIQPRLKSYLAECGIRFSIVKHFRGAPVQGVIKKNSDGTLSLLMTTRRKFADIFWFTFFHEIGHIIHGDIEDKLIDYEFIKNEAEDRANKFAENILIEAEGYSAFIEKGDFSLPSIKRFSVEQNIPTYVLIGRLQKDGHVRYYQYRGEKVKYVMEEG</sequence>
<evidence type="ECO:0000259" key="2">
    <source>
        <dbReference type="PROSITE" id="PS50943"/>
    </source>
</evidence>
<keyword evidence="4" id="KW-1185">Reference proteome</keyword>
<dbReference type="AlphaFoldDB" id="F4LTE1"/>
<dbReference type="eggNOG" id="COG2856">
    <property type="taxonomic scope" value="Bacteria"/>
</dbReference>
<dbReference type="PANTHER" id="PTHR36924:SF1">
    <property type="entry name" value="ANTITOXIN HIGA-1"/>
    <property type="match status" value="1"/>
</dbReference>
<organism evidence="3 4">
    <name type="scientific">Tepidanaerobacter acetatoxydans (strain DSM 21804 / JCM 16047 / Re1)</name>
    <dbReference type="NCBI Taxonomy" id="1209989"/>
    <lineage>
        <taxon>Bacteria</taxon>
        <taxon>Bacillati</taxon>
        <taxon>Bacillota</taxon>
        <taxon>Clostridia</taxon>
        <taxon>Thermosediminibacterales</taxon>
        <taxon>Tepidanaerobacteraceae</taxon>
        <taxon>Tepidanaerobacter</taxon>
    </lineage>
</organism>
<dbReference type="CDD" id="cd00093">
    <property type="entry name" value="HTH_XRE"/>
    <property type="match status" value="1"/>
</dbReference>